<protein>
    <recommendedName>
        <fullName evidence="4 24">Diacylglycerol kinase</fullName>
        <ecNumber evidence="3 24">2.7.1.107</ecNumber>
    </recommendedName>
</protein>
<comment type="caution">
    <text evidence="24">Lacks conserved residue(s) required for the propagation of feature annotation.</text>
</comment>
<evidence type="ECO:0000256" key="10">
    <source>
        <dbReference type="ARBA" id="ARBA00022723"/>
    </source>
</evidence>
<dbReference type="EMBL" id="LT629797">
    <property type="protein sequence ID" value="SDU83792.1"/>
    <property type="molecule type" value="Genomic_DNA"/>
</dbReference>
<comment type="function">
    <text evidence="24">Catalyzes the ATP-dependent phosphorylation of sn-l,2-diacylglycerol (DAG) to phosphatidic acid. Involved in the recycling of diacylglycerol produced as a by-product during membrane-derived oligosaccharide (MDO) biosynthesis.</text>
</comment>
<dbReference type="InterPro" id="IPR033718">
    <property type="entry name" value="DAGK_prok"/>
</dbReference>
<dbReference type="EC" id="2.7.1.107" evidence="3 24"/>
<evidence type="ECO:0000313" key="25">
    <source>
        <dbReference type="EMBL" id="SDU83792.1"/>
    </source>
</evidence>
<feature type="binding site" evidence="22">
    <location>
        <begin position="112"/>
        <end position="113"/>
    </location>
    <ligand>
        <name>ATP</name>
        <dbReference type="ChEBI" id="CHEBI:30616"/>
    </ligand>
</feature>
<feature type="binding site" evidence="23">
    <location>
        <position position="94"/>
    </location>
    <ligand>
        <name>a divalent metal cation</name>
        <dbReference type="ChEBI" id="CHEBI:60240"/>
    </ligand>
</feature>
<dbReference type="Pfam" id="PF01219">
    <property type="entry name" value="DAGK_prokar"/>
    <property type="match status" value="1"/>
</dbReference>
<dbReference type="GO" id="GO:0046872">
    <property type="term" value="F:metal ion binding"/>
    <property type="evidence" value="ECO:0007669"/>
    <property type="project" value="UniProtKB-KW"/>
</dbReference>
<feature type="binding site" evidence="22">
    <location>
        <position position="46"/>
    </location>
    <ligand>
        <name>ATP</name>
        <dbReference type="ChEBI" id="CHEBI:30616"/>
    </ligand>
</feature>
<comment type="similarity">
    <text evidence="2 24">Belongs to the bacterial diacylglycerol kinase family.</text>
</comment>
<reference evidence="26" key="1">
    <citation type="submission" date="2016-10" db="EMBL/GenBank/DDBJ databases">
        <authorList>
            <person name="Varghese N."/>
            <person name="Submissions S."/>
        </authorList>
    </citation>
    <scope>NUCLEOTIDE SEQUENCE [LARGE SCALE GENOMIC DNA]</scope>
    <source>
        <strain evidence="26">KCTC 32246</strain>
    </source>
</reference>
<keyword evidence="9 24" id="KW-0812">Transmembrane</keyword>
<evidence type="ECO:0000256" key="18">
    <source>
        <dbReference type="ARBA" id="ARBA00023209"/>
    </source>
</evidence>
<evidence type="ECO:0000256" key="22">
    <source>
        <dbReference type="PIRSR" id="PIRSR600829-3"/>
    </source>
</evidence>
<feature type="binding site" evidence="21">
    <location>
        <position position="87"/>
    </location>
    <ligand>
        <name>substrate</name>
    </ligand>
</feature>
<comment type="cofactor">
    <cofactor evidence="23">
        <name>Mg(2+)</name>
        <dbReference type="ChEBI" id="CHEBI:18420"/>
    </cofactor>
    <text evidence="23">Mn(2+), Zn(2+), Cd(2+) and Co(2+) support activity to lesser extents.</text>
</comment>
<evidence type="ECO:0000256" key="13">
    <source>
        <dbReference type="ARBA" id="ARBA00022840"/>
    </source>
</evidence>
<keyword evidence="13 22" id="KW-0067">ATP-binding</keyword>
<evidence type="ECO:0000256" key="3">
    <source>
        <dbReference type="ARBA" id="ARBA00012133"/>
    </source>
</evidence>
<evidence type="ECO:0000256" key="2">
    <source>
        <dbReference type="ARBA" id="ARBA00005967"/>
    </source>
</evidence>
<evidence type="ECO:0000256" key="17">
    <source>
        <dbReference type="ARBA" id="ARBA00023136"/>
    </source>
</evidence>
<feature type="binding site" evidence="22">
    <location>
        <position position="34"/>
    </location>
    <ligand>
        <name>ATP</name>
        <dbReference type="ChEBI" id="CHEBI:30616"/>
    </ligand>
</feature>
<evidence type="ECO:0000256" key="20">
    <source>
        <dbReference type="PIRSR" id="PIRSR600829-1"/>
    </source>
</evidence>
<keyword evidence="5" id="KW-1003">Cell membrane</keyword>
<evidence type="ECO:0000256" key="7">
    <source>
        <dbReference type="ARBA" id="ARBA00022519"/>
    </source>
</evidence>
<dbReference type="PANTHER" id="PTHR34299:SF1">
    <property type="entry name" value="DIACYLGLYCEROL KINASE"/>
    <property type="match status" value="1"/>
</dbReference>
<keyword evidence="11 22" id="KW-0547">Nucleotide-binding</keyword>
<feature type="transmembrane region" description="Helical" evidence="24">
    <location>
        <begin position="74"/>
        <end position="97"/>
    </location>
</feature>
<evidence type="ECO:0000256" key="6">
    <source>
        <dbReference type="ARBA" id="ARBA00022516"/>
    </source>
</evidence>
<dbReference type="GO" id="GO:0005886">
    <property type="term" value="C:plasma membrane"/>
    <property type="evidence" value="ECO:0007669"/>
    <property type="project" value="UniProtKB-SubCell"/>
</dbReference>
<evidence type="ECO:0000256" key="23">
    <source>
        <dbReference type="PIRSR" id="PIRSR600829-4"/>
    </source>
</evidence>
<comment type="subcellular location">
    <subcellularLocation>
        <location evidence="1 24">Cell inner membrane</location>
        <topology evidence="1 24">Multi-pass membrane protein</topology>
    </subcellularLocation>
</comment>
<keyword evidence="17 24" id="KW-0472">Membrane</keyword>
<evidence type="ECO:0000256" key="11">
    <source>
        <dbReference type="ARBA" id="ARBA00022741"/>
    </source>
</evidence>
<dbReference type="GO" id="GO:0005524">
    <property type="term" value="F:ATP binding"/>
    <property type="evidence" value="ECO:0007669"/>
    <property type="project" value="UniProtKB-KW"/>
</dbReference>
<accession>A0A1H2LSG3</accession>
<dbReference type="Gene3D" id="1.10.287.3610">
    <property type="match status" value="1"/>
</dbReference>
<dbReference type="InterPro" id="IPR036945">
    <property type="entry name" value="DAGK_sf"/>
</dbReference>
<evidence type="ECO:0000256" key="8">
    <source>
        <dbReference type="ARBA" id="ARBA00022679"/>
    </source>
</evidence>
<feature type="binding site" evidence="22">
    <location>
        <position position="27"/>
    </location>
    <ligand>
        <name>ATP</name>
        <dbReference type="ChEBI" id="CHEBI:30616"/>
    </ligand>
</feature>
<dbReference type="GO" id="GO:0004143">
    <property type="term" value="F:ATP-dependent diacylglycerol kinase activity"/>
    <property type="evidence" value="ECO:0007669"/>
    <property type="project" value="UniProtKB-EC"/>
</dbReference>
<evidence type="ECO:0000256" key="14">
    <source>
        <dbReference type="ARBA" id="ARBA00022842"/>
    </source>
</evidence>
<feature type="active site" description="Proton acceptor" evidence="20">
    <location>
        <position position="87"/>
    </location>
</feature>
<evidence type="ECO:0000256" key="19">
    <source>
        <dbReference type="ARBA" id="ARBA00023264"/>
    </source>
</evidence>
<feature type="binding site" evidence="23">
    <location>
        <position position="46"/>
    </location>
    <ligand>
        <name>a divalent metal cation</name>
        <dbReference type="ChEBI" id="CHEBI:60240"/>
    </ligand>
</feature>
<evidence type="ECO:0000256" key="21">
    <source>
        <dbReference type="PIRSR" id="PIRSR600829-2"/>
    </source>
</evidence>
<feature type="binding site" evidence="21">
    <location>
        <position position="116"/>
    </location>
    <ligand>
        <name>substrate</name>
    </ligand>
</feature>
<evidence type="ECO:0000256" key="4">
    <source>
        <dbReference type="ARBA" id="ARBA00017575"/>
    </source>
</evidence>
<keyword evidence="12 24" id="KW-0418">Kinase</keyword>
<keyword evidence="18" id="KW-0594">Phospholipid biosynthesis</keyword>
<evidence type="ECO:0000256" key="15">
    <source>
        <dbReference type="ARBA" id="ARBA00022989"/>
    </source>
</evidence>
<keyword evidence="10 23" id="KW-0479">Metal-binding</keyword>
<evidence type="ECO:0000256" key="24">
    <source>
        <dbReference type="RuleBase" id="RU363065"/>
    </source>
</evidence>
<keyword evidence="15 24" id="KW-1133">Transmembrane helix</keyword>
<feature type="binding site" evidence="22">
    <location>
        <position position="94"/>
    </location>
    <ligand>
        <name>ATP</name>
        <dbReference type="ChEBI" id="CHEBI:30616"/>
    </ligand>
</feature>
<dbReference type="PANTHER" id="PTHR34299">
    <property type="entry name" value="DIACYLGLYCEROL KINASE"/>
    <property type="match status" value="1"/>
</dbReference>
<dbReference type="CDD" id="cd14264">
    <property type="entry name" value="DAGK_IM"/>
    <property type="match status" value="1"/>
</dbReference>
<proteinExistence type="inferred from homology"/>
<keyword evidence="14 23" id="KW-0460">Magnesium</keyword>
<keyword evidence="7 24" id="KW-0997">Cell inner membrane</keyword>
<feature type="binding site" evidence="21">
    <location>
        <position position="73"/>
    </location>
    <ligand>
        <name>substrate</name>
    </ligand>
</feature>
<gene>
    <name evidence="25" type="ORF">SAMN05216363_2116</name>
</gene>
<feature type="transmembrane region" description="Helical" evidence="24">
    <location>
        <begin position="117"/>
        <end position="134"/>
    </location>
</feature>
<evidence type="ECO:0000256" key="9">
    <source>
        <dbReference type="ARBA" id="ARBA00022692"/>
    </source>
</evidence>
<evidence type="ECO:0000256" key="1">
    <source>
        <dbReference type="ARBA" id="ARBA00004429"/>
    </source>
</evidence>
<name>A0A1H2LSG3_9PSED</name>
<keyword evidence="26" id="KW-1185">Reference proteome</keyword>
<dbReference type="AlphaFoldDB" id="A0A1H2LSG3"/>
<dbReference type="Proteomes" id="UP000198675">
    <property type="component" value="Chromosome I"/>
</dbReference>
<dbReference type="InterPro" id="IPR000829">
    <property type="entry name" value="DAGK"/>
</dbReference>
<feature type="binding site" evidence="21">
    <location>
        <position position="27"/>
    </location>
    <ligand>
        <name>substrate</name>
    </ligand>
</feature>
<evidence type="ECO:0000256" key="16">
    <source>
        <dbReference type="ARBA" id="ARBA00023098"/>
    </source>
</evidence>
<sequence length="135" mass="14580">MYPQEQAMSSSNELDAKSLKGQRGLTRISRAAGYSIAGLRAAFIGEAAFRQLLLLNAALIPLAFTMDVSRIERVLLIIVPMMTLIVELLNSAIEAAIDRISTDLHPLSKQAKDMGSAAQMLALAVVIVTWATILI</sequence>
<evidence type="ECO:0000313" key="26">
    <source>
        <dbReference type="Proteomes" id="UP000198675"/>
    </source>
</evidence>
<evidence type="ECO:0000256" key="12">
    <source>
        <dbReference type="ARBA" id="ARBA00022777"/>
    </source>
</evidence>
<keyword evidence="19 24" id="KW-1208">Phospholipid metabolism</keyword>
<dbReference type="GO" id="GO:0006654">
    <property type="term" value="P:phosphatidic acid biosynthetic process"/>
    <property type="evidence" value="ECO:0007669"/>
    <property type="project" value="InterPro"/>
</dbReference>
<evidence type="ECO:0000256" key="5">
    <source>
        <dbReference type="ARBA" id="ARBA00022475"/>
    </source>
</evidence>
<keyword evidence="16 24" id="KW-0443">Lipid metabolism</keyword>
<organism evidence="25 26">
    <name type="scientific">Pseudomonas sihuiensis</name>
    <dbReference type="NCBI Taxonomy" id="1274359"/>
    <lineage>
        <taxon>Bacteria</taxon>
        <taxon>Pseudomonadati</taxon>
        <taxon>Pseudomonadota</taxon>
        <taxon>Gammaproteobacteria</taxon>
        <taxon>Pseudomonadales</taxon>
        <taxon>Pseudomonadaceae</taxon>
        <taxon>Pseudomonas</taxon>
    </lineage>
</organism>
<comment type="catalytic activity">
    <reaction evidence="24">
        <text>a 1,2-diacyl-sn-glycerol + ATP = a 1,2-diacyl-sn-glycero-3-phosphate + ADP + H(+)</text>
        <dbReference type="Rhea" id="RHEA:10272"/>
        <dbReference type="ChEBI" id="CHEBI:15378"/>
        <dbReference type="ChEBI" id="CHEBI:17815"/>
        <dbReference type="ChEBI" id="CHEBI:30616"/>
        <dbReference type="ChEBI" id="CHEBI:58608"/>
        <dbReference type="ChEBI" id="CHEBI:456216"/>
        <dbReference type="EC" id="2.7.1.107"/>
    </reaction>
</comment>
<keyword evidence="8 24" id="KW-0808">Transferase</keyword>
<keyword evidence="6" id="KW-0444">Lipid biosynthesis</keyword>